<proteinExistence type="predicted"/>
<reference evidence="2 3" key="1">
    <citation type="submission" date="2021-01" db="EMBL/GenBank/DDBJ databases">
        <title>Whole genome sequence of Paenibacillus sonchi LMG 24727 for comparative genomics.</title>
        <authorList>
            <person name="Lee G."/>
            <person name="Kim M.-J."/>
            <person name="Lim K."/>
            <person name="Shin J.-H."/>
        </authorList>
    </citation>
    <scope>NUCLEOTIDE SEQUENCE [LARGE SCALE GENOMIC DNA]</scope>
    <source>
        <strain evidence="2 3">LMG 24727</strain>
    </source>
</reference>
<dbReference type="KEGG" id="pson:JI735_18460"/>
<dbReference type="EMBL" id="CP068595">
    <property type="protein sequence ID" value="QQZ58743.1"/>
    <property type="molecule type" value="Genomic_DNA"/>
</dbReference>
<dbReference type="Pfam" id="PF14285">
    <property type="entry name" value="DUF4367"/>
    <property type="match status" value="1"/>
</dbReference>
<organism evidence="2 3">
    <name type="scientific">Paenibacillus sonchi</name>
    <dbReference type="NCBI Taxonomy" id="373687"/>
    <lineage>
        <taxon>Bacteria</taxon>
        <taxon>Bacillati</taxon>
        <taxon>Bacillota</taxon>
        <taxon>Bacilli</taxon>
        <taxon>Bacillales</taxon>
        <taxon>Paenibacillaceae</taxon>
        <taxon>Paenibacillus</taxon>
        <taxon>Paenibacillus sonchi group</taxon>
    </lineage>
</organism>
<evidence type="ECO:0000259" key="1">
    <source>
        <dbReference type="Pfam" id="PF14285"/>
    </source>
</evidence>
<name>A0A974P8I3_9BACL</name>
<evidence type="ECO:0000313" key="2">
    <source>
        <dbReference type="EMBL" id="QQZ58743.1"/>
    </source>
</evidence>
<dbReference type="InterPro" id="IPR025377">
    <property type="entry name" value="DUF4367"/>
</dbReference>
<gene>
    <name evidence="2" type="ORF">JI735_18460</name>
</gene>
<protein>
    <submittedName>
        <fullName evidence="2">DUF4367 domain-containing protein</fullName>
    </submittedName>
</protein>
<feature type="domain" description="DUF4367" evidence="1">
    <location>
        <begin position="266"/>
        <end position="378"/>
    </location>
</feature>
<dbReference type="AlphaFoldDB" id="A0A974P8I3"/>
<keyword evidence="3" id="KW-1185">Reference proteome</keyword>
<sequence>MPESRLTLAEQRLKKYDNAVGAKTINVHASVMEVIEQKYGSLRDEHRMGKNGIVNDYMPDTMQKVGETVVVISPSKRSVLKKRGLAYAAPFLLLLSLAVGYLQDSQSEMKQKGDIHYTVIAYEPLVDPVSGFRFSMKEKPEGVPQEPLSTEEKIRNEKNKLAVAFLDKQLLPGEKASFVIRTKAAVNGEDVVFTHSVPFRYEDYPAYLSKQAEMATPMLEQPDYLPNGFSFKEGFFYPYSSGTANVDSSKKRVQKLDAFTARDLGDGYELKWKKGSEFNEQAYSILTYADGNQLVTIRADRVEGRRKIEHQRLGHSVVETIQMEGRKLLYTKSASNSWWDYRHSLYWLEPKSGTYYSLSDNRNSKLSKEEMLKIAASMFK</sequence>
<evidence type="ECO:0000313" key="3">
    <source>
        <dbReference type="Proteomes" id="UP000595841"/>
    </source>
</evidence>
<accession>A0A974P8I3</accession>
<dbReference type="RefSeq" id="WP_039838246.1">
    <property type="nucleotide sequence ID" value="NZ_CP068595.1"/>
</dbReference>
<dbReference type="Proteomes" id="UP000595841">
    <property type="component" value="Chromosome"/>
</dbReference>